<evidence type="ECO:0000313" key="4">
    <source>
        <dbReference type="Proteomes" id="UP000479000"/>
    </source>
</evidence>
<name>A0A6H5G9R5_9HEMI</name>
<proteinExistence type="predicted"/>
<keyword evidence="1" id="KW-0812">Transmembrane</keyword>
<gene>
    <name evidence="2" type="ORF">NTEN_LOCUS5833</name>
    <name evidence="3" type="ORF">NTEN_LOCUS5835</name>
</gene>
<protein>
    <submittedName>
        <fullName evidence="2">Uncharacterized protein</fullName>
    </submittedName>
</protein>
<dbReference type="AlphaFoldDB" id="A0A6H5G9R5"/>
<sequence length="306" mass="34861">MVFADKFVIRRRSLCKYRRKRQRGKSSYILVAMARKDFPTDVLNTRLSQILGLLPLGFGGHFETFQASSCTGIFLFSALLDIYRLLKIFKKQHSFFDAFNTLTAVVVSSTSYLAIVVHIVVSVVQFRKTKSFLCSNYNNRTSVNYLTIFAAVLLTIATANRFTSKVRPDMVFRYSMSCLCIFLHFLIAAQYFQLTSSSAMTWRYLGSRLCLIRGKRRKTQIAKCASLSDSVCIGIMKIHRFYHRQIFVIALGLFIELTFYGHLIITYAVLSNTPEFSFVMAFILPVFVKMLTLFLIATASEAAAVT</sequence>
<feature type="transmembrane region" description="Helical" evidence="1">
    <location>
        <begin position="98"/>
        <end position="121"/>
    </location>
</feature>
<accession>A0A6H5G9R5</accession>
<feature type="non-terminal residue" evidence="2">
    <location>
        <position position="306"/>
    </location>
</feature>
<evidence type="ECO:0000313" key="3">
    <source>
        <dbReference type="EMBL" id="CAA9999552.1"/>
    </source>
</evidence>
<evidence type="ECO:0000313" key="2">
    <source>
        <dbReference type="EMBL" id="CAA9999550.1"/>
    </source>
</evidence>
<keyword evidence="1" id="KW-1133">Transmembrane helix</keyword>
<feature type="transmembrane region" description="Helical" evidence="1">
    <location>
        <begin position="246"/>
        <end position="270"/>
    </location>
</feature>
<organism evidence="2 4">
    <name type="scientific">Nesidiocoris tenuis</name>
    <dbReference type="NCBI Taxonomy" id="355587"/>
    <lineage>
        <taxon>Eukaryota</taxon>
        <taxon>Metazoa</taxon>
        <taxon>Ecdysozoa</taxon>
        <taxon>Arthropoda</taxon>
        <taxon>Hexapoda</taxon>
        <taxon>Insecta</taxon>
        <taxon>Pterygota</taxon>
        <taxon>Neoptera</taxon>
        <taxon>Paraneoptera</taxon>
        <taxon>Hemiptera</taxon>
        <taxon>Heteroptera</taxon>
        <taxon>Panheteroptera</taxon>
        <taxon>Cimicomorpha</taxon>
        <taxon>Miridae</taxon>
        <taxon>Dicyphina</taxon>
        <taxon>Nesidiocoris</taxon>
    </lineage>
</organism>
<dbReference type="Proteomes" id="UP000479000">
    <property type="component" value="Unassembled WGS sequence"/>
</dbReference>
<keyword evidence="1" id="KW-0472">Membrane</keyword>
<reference evidence="2 4" key="1">
    <citation type="submission" date="2020-02" db="EMBL/GenBank/DDBJ databases">
        <authorList>
            <person name="Ferguson B K."/>
        </authorList>
    </citation>
    <scope>NUCLEOTIDE SEQUENCE [LARGE SCALE GENOMIC DNA]</scope>
</reference>
<dbReference type="EMBL" id="CADCXU010008949">
    <property type="protein sequence ID" value="CAA9999552.1"/>
    <property type="molecule type" value="Genomic_DNA"/>
</dbReference>
<feature type="transmembrane region" description="Helical" evidence="1">
    <location>
        <begin position="141"/>
        <end position="159"/>
    </location>
</feature>
<feature type="transmembrane region" description="Helical" evidence="1">
    <location>
        <begin position="171"/>
        <end position="188"/>
    </location>
</feature>
<evidence type="ECO:0000256" key="1">
    <source>
        <dbReference type="SAM" id="Phobius"/>
    </source>
</evidence>
<feature type="transmembrane region" description="Helical" evidence="1">
    <location>
        <begin position="276"/>
        <end position="297"/>
    </location>
</feature>
<keyword evidence="4" id="KW-1185">Reference proteome</keyword>
<dbReference type="EMBL" id="CADCXU010008948">
    <property type="protein sequence ID" value="CAA9999550.1"/>
    <property type="molecule type" value="Genomic_DNA"/>
</dbReference>